<protein>
    <submittedName>
        <fullName evidence="2">Uncharacterized protein</fullName>
    </submittedName>
</protein>
<proteinExistence type="predicted"/>
<keyword evidence="1" id="KW-1133">Transmembrane helix</keyword>
<dbReference type="OrthoDB" id="10351607at2759"/>
<dbReference type="AlphaFoldDB" id="A0A8X6XPE4"/>
<dbReference type="Proteomes" id="UP000886998">
    <property type="component" value="Unassembled WGS sequence"/>
</dbReference>
<sequence>MGYMRVADSRSHWGCNGKDSKYNCAFVMIDGIGIIIPCAMLYENGIFGGLFQLQPPEDTRKKDTFSFSACIGKSLKRTLGQVKSTMNSKVFSLILVLCLLLTPEMVEKSQALAVDKKKIMKALWLTKLALKKKKLLVVPLPVPIMVEKKHHEHHIEHHGYEKHHGW</sequence>
<evidence type="ECO:0000313" key="2">
    <source>
        <dbReference type="EMBL" id="GFY57743.1"/>
    </source>
</evidence>
<keyword evidence="3" id="KW-1185">Reference proteome</keyword>
<keyword evidence="1" id="KW-0472">Membrane</keyword>
<accession>A0A8X6XPE4</accession>
<evidence type="ECO:0000256" key="1">
    <source>
        <dbReference type="SAM" id="Phobius"/>
    </source>
</evidence>
<comment type="caution">
    <text evidence="2">The sequence shown here is derived from an EMBL/GenBank/DDBJ whole genome shotgun (WGS) entry which is preliminary data.</text>
</comment>
<gene>
    <name evidence="2" type="primary">AVEN_239756_1</name>
    <name evidence="2" type="ORF">TNIN_98281</name>
</gene>
<evidence type="ECO:0000313" key="3">
    <source>
        <dbReference type="Proteomes" id="UP000886998"/>
    </source>
</evidence>
<name>A0A8X6XPE4_9ARAC</name>
<dbReference type="EMBL" id="BMAV01011714">
    <property type="protein sequence ID" value="GFY57743.1"/>
    <property type="molecule type" value="Genomic_DNA"/>
</dbReference>
<feature type="transmembrane region" description="Helical" evidence="1">
    <location>
        <begin position="21"/>
        <end position="42"/>
    </location>
</feature>
<keyword evidence="1" id="KW-0812">Transmembrane</keyword>
<organism evidence="2 3">
    <name type="scientific">Trichonephila inaurata madagascariensis</name>
    <dbReference type="NCBI Taxonomy" id="2747483"/>
    <lineage>
        <taxon>Eukaryota</taxon>
        <taxon>Metazoa</taxon>
        <taxon>Ecdysozoa</taxon>
        <taxon>Arthropoda</taxon>
        <taxon>Chelicerata</taxon>
        <taxon>Arachnida</taxon>
        <taxon>Araneae</taxon>
        <taxon>Araneomorphae</taxon>
        <taxon>Entelegynae</taxon>
        <taxon>Araneoidea</taxon>
        <taxon>Nephilidae</taxon>
        <taxon>Trichonephila</taxon>
        <taxon>Trichonephila inaurata</taxon>
    </lineage>
</organism>
<reference evidence="2" key="1">
    <citation type="submission" date="2020-08" db="EMBL/GenBank/DDBJ databases">
        <title>Multicomponent nature underlies the extraordinary mechanical properties of spider dragline silk.</title>
        <authorList>
            <person name="Kono N."/>
            <person name="Nakamura H."/>
            <person name="Mori M."/>
            <person name="Yoshida Y."/>
            <person name="Ohtoshi R."/>
            <person name="Malay A.D."/>
            <person name="Moran D.A.P."/>
            <person name="Tomita M."/>
            <person name="Numata K."/>
            <person name="Arakawa K."/>
        </authorList>
    </citation>
    <scope>NUCLEOTIDE SEQUENCE</scope>
</reference>